<dbReference type="AlphaFoldDB" id="A0A1R1I0V2"/>
<accession>A0A1R1I0V2</accession>
<name>A0A1R1I0V2_9RHOO</name>
<proteinExistence type="inferred from homology"/>
<comment type="subcellular location">
    <subcellularLocation>
        <location evidence="1 8">Cell membrane</location>
        <topology evidence="1 8">Multi-pass membrane protein</topology>
    </subcellularLocation>
</comment>
<evidence type="ECO:0000256" key="7">
    <source>
        <dbReference type="ARBA" id="ARBA00023136"/>
    </source>
</evidence>
<dbReference type="STRING" id="418702.BJN45_13615"/>
<dbReference type="PANTHER" id="PTHR30269:SF32">
    <property type="entry name" value="MEMBRANE TRANSPORTER PROTEIN-RELATED"/>
    <property type="match status" value="1"/>
</dbReference>
<protein>
    <recommendedName>
        <fullName evidence="8">Probable membrane transporter protein</fullName>
    </recommendedName>
</protein>
<dbReference type="GO" id="GO:0005886">
    <property type="term" value="C:plasma membrane"/>
    <property type="evidence" value="ECO:0007669"/>
    <property type="project" value="UniProtKB-SubCell"/>
</dbReference>
<gene>
    <name evidence="9" type="ORF">BJN45_13615</name>
</gene>
<dbReference type="PANTHER" id="PTHR30269">
    <property type="entry name" value="TRANSMEMBRANE PROTEIN YFCA"/>
    <property type="match status" value="1"/>
</dbReference>
<evidence type="ECO:0000256" key="4">
    <source>
        <dbReference type="ARBA" id="ARBA00022475"/>
    </source>
</evidence>
<keyword evidence="7 8" id="KW-0472">Membrane</keyword>
<reference evidence="9 10" key="1">
    <citation type="submission" date="2016-10" db="EMBL/GenBank/DDBJ databases">
        <title>Alkaliphiles isolated from bioreactors.</title>
        <authorList>
            <person name="Salah Z."/>
            <person name="Rout S.P."/>
            <person name="Humphreys P.N."/>
        </authorList>
    </citation>
    <scope>NUCLEOTIDE SEQUENCE [LARGE SCALE GENOMIC DNA]</scope>
    <source>
        <strain evidence="9 10">ZS02</strain>
    </source>
</reference>
<feature type="transmembrane region" description="Helical" evidence="8">
    <location>
        <begin position="6"/>
        <end position="27"/>
    </location>
</feature>
<evidence type="ECO:0000256" key="5">
    <source>
        <dbReference type="ARBA" id="ARBA00022692"/>
    </source>
</evidence>
<keyword evidence="6 8" id="KW-1133">Transmembrane helix</keyword>
<feature type="transmembrane region" description="Helical" evidence="8">
    <location>
        <begin position="165"/>
        <end position="186"/>
    </location>
</feature>
<evidence type="ECO:0000256" key="8">
    <source>
        <dbReference type="RuleBase" id="RU363041"/>
    </source>
</evidence>
<feature type="transmembrane region" description="Helical" evidence="8">
    <location>
        <begin position="73"/>
        <end position="91"/>
    </location>
</feature>
<evidence type="ECO:0000256" key="1">
    <source>
        <dbReference type="ARBA" id="ARBA00004651"/>
    </source>
</evidence>
<dbReference type="RefSeq" id="WP_076096177.1">
    <property type="nucleotide sequence ID" value="NZ_MTHD01000005.1"/>
</dbReference>
<dbReference type="Proteomes" id="UP000187526">
    <property type="component" value="Unassembled WGS sequence"/>
</dbReference>
<feature type="transmembrane region" description="Helical" evidence="8">
    <location>
        <begin position="98"/>
        <end position="115"/>
    </location>
</feature>
<feature type="transmembrane region" description="Helical" evidence="8">
    <location>
        <begin position="127"/>
        <end position="153"/>
    </location>
</feature>
<evidence type="ECO:0000256" key="2">
    <source>
        <dbReference type="ARBA" id="ARBA00009142"/>
    </source>
</evidence>
<evidence type="ECO:0000313" key="9">
    <source>
        <dbReference type="EMBL" id="OMG52348.1"/>
    </source>
</evidence>
<comment type="caution">
    <text evidence="9">The sequence shown here is derived from an EMBL/GenBank/DDBJ whole genome shotgun (WGS) entry which is preliminary data.</text>
</comment>
<dbReference type="EMBL" id="MTHD01000005">
    <property type="protein sequence ID" value="OMG52348.1"/>
    <property type="molecule type" value="Genomic_DNA"/>
</dbReference>
<dbReference type="Pfam" id="PF01925">
    <property type="entry name" value="TauE"/>
    <property type="match status" value="1"/>
</dbReference>
<sequence>MNTETYLIIAAVFLAAGAVKGISGLGLPTISMALLSLLMSPAKAAMLMVLPSFATNVAQCFGPHWRRLVRKFWPMWACLALLTLFSPLASIEAEGSHATSILGFVLIAYGIWGLLKPGLPEAHKHVGLIGGIVGALSGVIAAATGVFVIPLVPYMQSLRLDKEEFIQGLGISFMIATVALTIRLGATNADELVANIPGCTTALVAAFVGLGIGARLRGRMNPIQFQRALYGVFVFLGLIMTGRSL</sequence>
<feature type="transmembrane region" description="Helical" evidence="8">
    <location>
        <begin position="192"/>
        <end position="216"/>
    </location>
</feature>
<dbReference type="OrthoDB" id="9800873at2"/>
<organism evidence="9 10">
    <name type="scientific">Azonexus hydrophilus</name>
    <dbReference type="NCBI Taxonomy" id="418702"/>
    <lineage>
        <taxon>Bacteria</taxon>
        <taxon>Pseudomonadati</taxon>
        <taxon>Pseudomonadota</taxon>
        <taxon>Betaproteobacteria</taxon>
        <taxon>Rhodocyclales</taxon>
        <taxon>Azonexaceae</taxon>
        <taxon>Azonexus</taxon>
    </lineage>
</organism>
<keyword evidence="10" id="KW-1185">Reference proteome</keyword>
<dbReference type="InterPro" id="IPR052017">
    <property type="entry name" value="TSUP"/>
</dbReference>
<evidence type="ECO:0000256" key="3">
    <source>
        <dbReference type="ARBA" id="ARBA00022448"/>
    </source>
</evidence>
<keyword evidence="5 8" id="KW-0812">Transmembrane</keyword>
<evidence type="ECO:0000256" key="6">
    <source>
        <dbReference type="ARBA" id="ARBA00022989"/>
    </source>
</evidence>
<keyword evidence="3" id="KW-0813">Transport</keyword>
<keyword evidence="4 8" id="KW-1003">Cell membrane</keyword>
<dbReference type="InterPro" id="IPR002781">
    <property type="entry name" value="TM_pro_TauE-like"/>
</dbReference>
<evidence type="ECO:0000313" key="10">
    <source>
        <dbReference type="Proteomes" id="UP000187526"/>
    </source>
</evidence>
<feature type="transmembrane region" description="Helical" evidence="8">
    <location>
        <begin position="228"/>
        <end position="244"/>
    </location>
</feature>
<comment type="similarity">
    <text evidence="2 8">Belongs to the 4-toluene sulfonate uptake permease (TSUP) (TC 2.A.102) family.</text>
</comment>